<reference evidence="3" key="1">
    <citation type="journal article" date="2013" name="Nat. Genet.">
        <title>The draft genomes of soft-shell turtle and green sea turtle yield insights into the development and evolution of the turtle-specific body plan.</title>
        <authorList>
            <person name="Wang Z."/>
            <person name="Pascual-Anaya J."/>
            <person name="Zadissa A."/>
            <person name="Li W."/>
            <person name="Niimura Y."/>
            <person name="Huang Z."/>
            <person name="Li C."/>
            <person name="White S."/>
            <person name="Xiong Z."/>
            <person name="Fang D."/>
            <person name="Wang B."/>
            <person name="Ming Y."/>
            <person name="Chen Y."/>
            <person name="Zheng Y."/>
            <person name="Kuraku S."/>
            <person name="Pignatelli M."/>
            <person name="Herrero J."/>
            <person name="Beal K."/>
            <person name="Nozawa M."/>
            <person name="Li Q."/>
            <person name="Wang J."/>
            <person name="Zhang H."/>
            <person name="Yu L."/>
            <person name="Shigenobu S."/>
            <person name="Wang J."/>
            <person name="Liu J."/>
            <person name="Flicek P."/>
            <person name="Searle S."/>
            <person name="Wang J."/>
            <person name="Kuratani S."/>
            <person name="Yin Y."/>
            <person name="Aken B."/>
            <person name="Zhang G."/>
            <person name="Irie N."/>
        </authorList>
    </citation>
    <scope>NUCLEOTIDE SEQUENCE [LARGE SCALE GENOMIC DNA]</scope>
</reference>
<evidence type="ECO:0000313" key="2">
    <source>
        <dbReference type="EMBL" id="EMP27263.1"/>
    </source>
</evidence>
<gene>
    <name evidence="2" type="ORF">UY3_15643</name>
</gene>
<sequence>MVPYTINHTNIQVTSSPKGPVTYPSGMRRSPDVSPRRLSDISPQLRQLKYLVVDEAIKEDLKWSRSVEDLPSASVGLTPIEERILRITGYYGYQPWAASYKNVIPWQAWSPLSSLSPNVSWVLADVVLHCYTAAATHCLVAADSAIGLKTILIMSEMLLAALVSPAVSPIEPSYGEQAVPCGSRQCNRPENHPHHVRDAPGRLGKVGQEGLGRAIRSHTSRSVHAGALLRFWDSIMVTSADELCTHLQLAMQAKQEIEIQKFTGLFLSTWPVHLI</sequence>
<feature type="region of interest" description="Disordered" evidence="1">
    <location>
        <begin position="15"/>
        <end position="38"/>
    </location>
</feature>
<name>M7B553_CHEMY</name>
<dbReference type="STRING" id="8469.M7B553"/>
<dbReference type="EMBL" id="KB572000">
    <property type="protein sequence ID" value="EMP27263.1"/>
    <property type="molecule type" value="Genomic_DNA"/>
</dbReference>
<evidence type="ECO:0000256" key="1">
    <source>
        <dbReference type="SAM" id="MobiDB-lite"/>
    </source>
</evidence>
<keyword evidence="3" id="KW-1185">Reference proteome</keyword>
<evidence type="ECO:0000313" key="3">
    <source>
        <dbReference type="Proteomes" id="UP000031443"/>
    </source>
</evidence>
<feature type="compositionally biased region" description="Basic and acidic residues" evidence="1">
    <location>
        <begin position="29"/>
        <end position="38"/>
    </location>
</feature>
<protein>
    <submittedName>
        <fullName evidence="2">Uncharacterized protein</fullName>
    </submittedName>
</protein>
<organism evidence="2 3">
    <name type="scientific">Chelonia mydas</name>
    <name type="common">Green sea-turtle</name>
    <name type="synonym">Chelonia agassizi</name>
    <dbReference type="NCBI Taxonomy" id="8469"/>
    <lineage>
        <taxon>Eukaryota</taxon>
        <taxon>Metazoa</taxon>
        <taxon>Chordata</taxon>
        <taxon>Craniata</taxon>
        <taxon>Vertebrata</taxon>
        <taxon>Euteleostomi</taxon>
        <taxon>Archelosauria</taxon>
        <taxon>Testudinata</taxon>
        <taxon>Testudines</taxon>
        <taxon>Cryptodira</taxon>
        <taxon>Durocryptodira</taxon>
        <taxon>Americhelydia</taxon>
        <taxon>Chelonioidea</taxon>
        <taxon>Cheloniidae</taxon>
        <taxon>Chelonia</taxon>
    </lineage>
</organism>
<dbReference type="AlphaFoldDB" id="M7B553"/>
<proteinExistence type="predicted"/>
<dbReference type="Proteomes" id="UP000031443">
    <property type="component" value="Unassembled WGS sequence"/>
</dbReference>
<accession>M7B553</accession>